<dbReference type="CDD" id="cd06171">
    <property type="entry name" value="Sigma70_r4"/>
    <property type="match status" value="1"/>
</dbReference>
<dbReference type="GO" id="GO:0016987">
    <property type="term" value="F:sigma factor activity"/>
    <property type="evidence" value="ECO:0007669"/>
    <property type="project" value="UniProtKB-KW"/>
</dbReference>
<dbReference type="InterPro" id="IPR013324">
    <property type="entry name" value="RNA_pol_sigma_r3/r4-like"/>
</dbReference>
<dbReference type="InterPro" id="IPR039425">
    <property type="entry name" value="RNA_pol_sigma-70-like"/>
</dbReference>
<dbReference type="Proteomes" id="UP000199735">
    <property type="component" value="Unassembled WGS sequence"/>
</dbReference>
<keyword evidence="2" id="KW-0805">Transcription regulation</keyword>
<reference evidence="8 10" key="2">
    <citation type="submission" date="2016-10" db="EMBL/GenBank/DDBJ databases">
        <authorList>
            <person name="Varghese N."/>
            <person name="Submissions S."/>
        </authorList>
    </citation>
    <scope>NUCLEOTIDE SEQUENCE [LARGE SCALE GENOMIC DNA]</scope>
    <source>
        <strain evidence="8 10">DSM 21619</strain>
    </source>
</reference>
<dbReference type="GO" id="GO:0003677">
    <property type="term" value="F:DNA binding"/>
    <property type="evidence" value="ECO:0007669"/>
    <property type="project" value="InterPro"/>
</dbReference>
<name>A0A075LJB9_9BACI</name>
<proteinExistence type="inferred from homology"/>
<dbReference type="AlphaFoldDB" id="A0A075LJB9"/>
<comment type="similarity">
    <text evidence="1">Belongs to the sigma-70 factor family. ECF subfamily.</text>
</comment>
<organism evidence="7 9">
    <name type="scientific">Terribacillus saccharophilus</name>
    <dbReference type="NCBI Taxonomy" id="361277"/>
    <lineage>
        <taxon>Bacteria</taxon>
        <taxon>Bacillati</taxon>
        <taxon>Bacillota</taxon>
        <taxon>Bacilli</taxon>
        <taxon>Bacillales</taxon>
        <taxon>Bacillaceae</taxon>
        <taxon>Terribacillus</taxon>
    </lineage>
</organism>
<dbReference type="Pfam" id="PF08281">
    <property type="entry name" value="Sigma70_r4_2"/>
    <property type="match status" value="1"/>
</dbReference>
<dbReference type="NCBIfam" id="TIGR02937">
    <property type="entry name" value="sigma70-ECF"/>
    <property type="match status" value="1"/>
</dbReference>
<evidence type="ECO:0000313" key="9">
    <source>
        <dbReference type="Proteomes" id="UP000027980"/>
    </source>
</evidence>
<evidence type="ECO:0000259" key="5">
    <source>
        <dbReference type="Pfam" id="PF04542"/>
    </source>
</evidence>
<dbReference type="SUPFAM" id="SSF88659">
    <property type="entry name" value="Sigma3 and sigma4 domains of RNA polymerase sigma factors"/>
    <property type="match status" value="1"/>
</dbReference>
<sequence>MSRNDVELYTMTQQGDKQALETLYDKYEKLIYSFSFRMTQQQEIAEEAVQEVFLKLWTKRDIYSEQKGKFSSWLLTVTRHTCIDLIRKKQRAPAPVEEKNDDKADQDAVEDIVEWKEKGEILRKAMGDLSKEQQQIIEMLYYKGYSQAELSRQLDIPLGTVKGRVRLALKHMKSKLVKEKGGV</sequence>
<gene>
    <name evidence="7" type="ORF">GZ22_04860</name>
    <name evidence="8" type="ORF">SAMN04489762_1371</name>
</gene>
<dbReference type="InterPro" id="IPR013325">
    <property type="entry name" value="RNA_pol_sigma_r2"/>
</dbReference>
<dbReference type="GeneID" id="34221658"/>
<accession>A0AAX2EE24</accession>
<keyword evidence="4" id="KW-0804">Transcription</keyword>
<dbReference type="EMBL" id="CP008876">
    <property type="protein sequence ID" value="AIF66027.1"/>
    <property type="molecule type" value="Genomic_DNA"/>
</dbReference>
<evidence type="ECO:0000256" key="4">
    <source>
        <dbReference type="ARBA" id="ARBA00023163"/>
    </source>
</evidence>
<evidence type="ECO:0000313" key="10">
    <source>
        <dbReference type="Proteomes" id="UP000199735"/>
    </source>
</evidence>
<dbReference type="PANTHER" id="PTHR43133">
    <property type="entry name" value="RNA POLYMERASE ECF-TYPE SIGMA FACTO"/>
    <property type="match status" value="1"/>
</dbReference>
<dbReference type="InterPro" id="IPR007627">
    <property type="entry name" value="RNA_pol_sigma70_r2"/>
</dbReference>
<accession>A0A075LJB9</accession>
<dbReference type="Gene3D" id="1.10.10.10">
    <property type="entry name" value="Winged helix-like DNA-binding domain superfamily/Winged helix DNA-binding domain"/>
    <property type="match status" value="1"/>
</dbReference>
<dbReference type="HOGENOM" id="CLU_047691_9_3_9"/>
<evidence type="ECO:0000259" key="6">
    <source>
        <dbReference type="Pfam" id="PF08281"/>
    </source>
</evidence>
<feature type="domain" description="RNA polymerase sigma-70 region 2" evidence="5">
    <location>
        <begin position="23"/>
        <end position="91"/>
    </location>
</feature>
<dbReference type="RefSeq" id="WP_038559247.1">
    <property type="nucleotide sequence ID" value="NZ_CP008876.1"/>
</dbReference>
<dbReference type="Pfam" id="PF04542">
    <property type="entry name" value="Sigma70_r2"/>
    <property type="match status" value="1"/>
</dbReference>
<dbReference type="Gene3D" id="1.10.1740.10">
    <property type="match status" value="1"/>
</dbReference>
<keyword evidence="3" id="KW-0731">Sigma factor</keyword>
<dbReference type="InterPro" id="IPR013249">
    <property type="entry name" value="RNA_pol_sigma70_r4_t2"/>
</dbReference>
<dbReference type="EMBL" id="FOCD01000001">
    <property type="protein sequence ID" value="SEM90819.1"/>
    <property type="molecule type" value="Genomic_DNA"/>
</dbReference>
<evidence type="ECO:0000256" key="2">
    <source>
        <dbReference type="ARBA" id="ARBA00023015"/>
    </source>
</evidence>
<dbReference type="GO" id="GO:0006352">
    <property type="term" value="P:DNA-templated transcription initiation"/>
    <property type="evidence" value="ECO:0007669"/>
    <property type="project" value="InterPro"/>
</dbReference>
<dbReference type="SUPFAM" id="SSF88946">
    <property type="entry name" value="Sigma2 domain of RNA polymerase sigma factors"/>
    <property type="match status" value="1"/>
</dbReference>
<evidence type="ECO:0000313" key="7">
    <source>
        <dbReference type="EMBL" id="AIF66027.1"/>
    </source>
</evidence>
<evidence type="ECO:0000256" key="3">
    <source>
        <dbReference type="ARBA" id="ARBA00023082"/>
    </source>
</evidence>
<dbReference type="PANTHER" id="PTHR43133:SF62">
    <property type="entry name" value="RNA POLYMERASE SIGMA FACTOR SIGZ"/>
    <property type="match status" value="1"/>
</dbReference>
<evidence type="ECO:0000313" key="8">
    <source>
        <dbReference type="EMBL" id="SEM90819.1"/>
    </source>
</evidence>
<dbReference type="InterPro" id="IPR014284">
    <property type="entry name" value="RNA_pol_sigma-70_dom"/>
</dbReference>
<dbReference type="OrthoDB" id="9784272at2"/>
<protein>
    <submittedName>
        <fullName evidence="8">RNA polymerase sigma-70 factor, ECF subfamily</fullName>
    </submittedName>
    <submittedName>
        <fullName evidence="7">RNA polymerase sigma70 factor</fullName>
    </submittedName>
</protein>
<feature type="domain" description="RNA polymerase sigma factor 70 region 4 type 2" evidence="6">
    <location>
        <begin position="120"/>
        <end position="172"/>
    </location>
</feature>
<dbReference type="Proteomes" id="UP000027980">
    <property type="component" value="Chromosome"/>
</dbReference>
<dbReference type="KEGG" id="tap:GZ22_04860"/>
<reference evidence="7 9" key="1">
    <citation type="submission" date="2014-07" db="EMBL/GenBank/DDBJ databases">
        <title>Complete genome sequence of a moderately halophilic bacterium Terribacillus aidingensis MP602, isolated from Cryptomeria fortunei in Tianmu mountain in China.</title>
        <authorList>
            <person name="Wang Y."/>
            <person name="Lu P."/>
            <person name="Zhang L."/>
        </authorList>
    </citation>
    <scope>NUCLEOTIDE SEQUENCE [LARGE SCALE GENOMIC DNA]</scope>
    <source>
        <strain evidence="7 9">MP602</strain>
    </source>
</reference>
<evidence type="ECO:0000256" key="1">
    <source>
        <dbReference type="ARBA" id="ARBA00010641"/>
    </source>
</evidence>
<dbReference type="InterPro" id="IPR036388">
    <property type="entry name" value="WH-like_DNA-bd_sf"/>
</dbReference>